<evidence type="ECO:0000256" key="1">
    <source>
        <dbReference type="SAM" id="MobiDB-lite"/>
    </source>
</evidence>
<accession>A0A9Q1HEQ3</accession>
<feature type="compositionally biased region" description="Polar residues" evidence="1">
    <location>
        <begin position="220"/>
        <end position="230"/>
    </location>
</feature>
<dbReference type="OrthoDB" id="10643187at2759"/>
<feature type="region of interest" description="Disordered" evidence="1">
    <location>
        <begin position="307"/>
        <end position="392"/>
    </location>
</feature>
<dbReference type="EMBL" id="JAIZAY010000005">
    <property type="protein sequence ID" value="KAJ8042406.1"/>
    <property type="molecule type" value="Genomic_DNA"/>
</dbReference>
<feature type="region of interest" description="Disordered" evidence="1">
    <location>
        <begin position="200"/>
        <end position="293"/>
    </location>
</feature>
<protein>
    <submittedName>
        <fullName evidence="2">Uncharacterized protein</fullName>
    </submittedName>
</protein>
<feature type="compositionally biased region" description="Low complexity" evidence="1">
    <location>
        <begin position="96"/>
        <end position="108"/>
    </location>
</feature>
<feature type="compositionally biased region" description="Low complexity" evidence="1">
    <location>
        <begin position="53"/>
        <end position="62"/>
    </location>
</feature>
<feature type="compositionally biased region" description="Basic residues" evidence="1">
    <location>
        <begin position="9"/>
        <end position="31"/>
    </location>
</feature>
<dbReference type="Proteomes" id="UP001152320">
    <property type="component" value="Chromosome 5"/>
</dbReference>
<feature type="region of interest" description="Disordered" evidence="1">
    <location>
        <begin position="580"/>
        <end position="623"/>
    </location>
</feature>
<evidence type="ECO:0000313" key="2">
    <source>
        <dbReference type="EMBL" id="KAJ8042406.1"/>
    </source>
</evidence>
<feature type="compositionally biased region" description="Basic and acidic residues" evidence="1">
    <location>
        <begin position="307"/>
        <end position="318"/>
    </location>
</feature>
<comment type="caution">
    <text evidence="2">The sequence shown here is derived from an EMBL/GenBank/DDBJ whole genome shotgun (WGS) entry which is preliminary data.</text>
</comment>
<reference evidence="2" key="1">
    <citation type="submission" date="2021-10" db="EMBL/GenBank/DDBJ databases">
        <title>Tropical sea cucumber genome reveals ecological adaptation and Cuvierian tubules defense mechanism.</title>
        <authorList>
            <person name="Chen T."/>
        </authorList>
    </citation>
    <scope>NUCLEOTIDE SEQUENCE</scope>
    <source>
        <strain evidence="2">Nanhai2018</strain>
        <tissue evidence="2">Muscle</tissue>
    </source>
</reference>
<dbReference type="AlphaFoldDB" id="A0A9Q1HEQ3"/>
<keyword evidence="3" id="KW-1185">Reference proteome</keyword>
<feature type="compositionally biased region" description="Basic and acidic residues" evidence="1">
    <location>
        <begin position="580"/>
        <end position="597"/>
    </location>
</feature>
<proteinExistence type="predicted"/>
<feature type="region of interest" description="Disordered" evidence="1">
    <location>
        <begin position="1"/>
        <end position="75"/>
    </location>
</feature>
<feature type="region of interest" description="Disordered" evidence="1">
    <location>
        <begin position="453"/>
        <end position="478"/>
    </location>
</feature>
<sequence>MNEKEGKSKKGFMSRLSSFRKKKSSSSKHGGKPSYKTDEDNMLGDPDEKARTSSNVSSSQNSLEGLNGRARSTSDLIAGYEKRLSVLKDEKEKASTKGGLDLKSSSSQDSDRQANVTPGSVIVNPGAKEYVKSDKQTVIQSMTKGGFMPYQSIFTEEEKMKGNKAILATLGDVKTDDTTQTDFSQLAEEDDIARLVKVQSTRTPETRRAHIPHGGLGTNLKDQTYHSYQSRSKETFIGPDSPSPVRGVGNTKPQFQSTSTPMPKSIETSAEPTSSPIVSSYSNSMPTPVPKQNDVWQLHGEKEIPISHLQSKGDHKGIDSNTQNKSTHISVQGEGDTGNAKLKSQHEKTSLSSRKDSREKSSTFVLSSGSEKHTFTTTNQNGQSVTPRSGNRTITIEKGKKTVADRTFSLESSGANSVCSDDLMCDSRFAGGDESVTFEESHYTQTMPLAITGHERSKSGNRWRRDSEEDSVSSSLPLSSSMISGAGRVKLSVADRDSYIMVDAVTYNNMVKEIGAMRLMLLKLSTLLHEEKVVKTRSSEVQCELPWEKLDQDTQTDQTSDGWKSKSEVSIASIQCNIHPEKQSRASQYEKPKELPKPSRLAAPTSKLAKPRVSQPAGKISLK</sequence>
<feature type="compositionally biased region" description="Basic and acidic residues" evidence="1">
    <location>
        <begin position="344"/>
        <end position="361"/>
    </location>
</feature>
<feature type="compositionally biased region" description="Basic and acidic residues" evidence="1">
    <location>
        <begin position="453"/>
        <end position="467"/>
    </location>
</feature>
<feature type="compositionally biased region" description="Polar residues" evidence="1">
    <location>
        <begin position="251"/>
        <end position="286"/>
    </location>
</feature>
<evidence type="ECO:0000313" key="3">
    <source>
        <dbReference type="Proteomes" id="UP001152320"/>
    </source>
</evidence>
<gene>
    <name evidence="2" type="ORF">HOLleu_13454</name>
</gene>
<feature type="region of interest" description="Disordered" evidence="1">
    <location>
        <begin position="87"/>
        <end position="121"/>
    </location>
</feature>
<organism evidence="2 3">
    <name type="scientific">Holothuria leucospilota</name>
    <name type="common">Black long sea cucumber</name>
    <name type="synonym">Mertensiothuria leucospilota</name>
    <dbReference type="NCBI Taxonomy" id="206669"/>
    <lineage>
        <taxon>Eukaryota</taxon>
        <taxon>Metazoa</taxon>
        <taxon>Echinodermata</taxon>
        <taxon>Eleutherozoa</taxon>
        <taxon>Echinozoa</taxon>
        <taxon>Holothuroidea</taxon>
        <taxon>Aspidochirotacea</taxon>
        <taxon>Aspidochirotida</taxon>
        <taxon>Holothuriidae</taxon>
        <taxon>Holothuria</taxon>
    </lineage>
</organism>
<feature type="compositionally biased region" description="Polar residues" evidence="1">
    <location>
        <begin position="362"/>
        <end position="392"/>
    </location>
</feature>
<feature type="compositionally biased region" description="Polar residues" evidence="1">
    <location>
        <begin position="319"/>
        <end position="330"/>
    </location>
</feature>
<name>A0A9Q1HEQ3_HOLLE</name>